<dbReference type="GO" id="GO:0003677">
    <property type="term" value="F:DNA binding"/>
    <property type="evidence" value="ECO:0007669"/>
    <property type="project" value="InterPro"/>
</dbReference>
<reference evidence="3 4" key="1">
    <citation type="submission" date="2018-01" db="EMBL/GenBank/DDBJ databases">
        <authorList>
            <person name="Gaut B.S."/>
            <person name="Morton B.R."/>
            <person name="Clegg M.T."/>
            <person name="Duvall M.R."/>
        </authorList>
    </citation>
    <scope>NUCLEOTIDE SEQUENCE [LARGE SCALE GENOMIC DNA]</scope>
    <source>
        <strain evidence="3">GP69</strain>
    </source>
</reference>
<dbReference type="Proteomes" id="UP000236311">
    <property type="component" value="Unassembled WGS sequence"/>
</dbReference>
<dbReference type="GO" id="GO:0008270">
    <property type="term" value="F:zinc ion binding"/>
    <property type="evidence" value="ECO:0007669"/>
    <property type="project" value="InterPro"/>
</dbReference>
<evidence type="ECO:0000313" key="4">
    <source>
        <dbReference type="Proteomes" id="UP000236311"/>
    </source>
</evidence>
<dbReference type="SUPFAM" id="SSF57783">
    <property type="entry name" value="Zinc beta-ribbon"/>
    <property type="match status" value="1"/>
</dbReference>
<dbReference type="EMBL" id="OFSM01000002">
    <property type="protein sequence ID" value="SOY27816.1"/>
    <property type="molecule type" value="Genomic_DNA"/>
</dbReference>
<evidence type="ECO:0000259" key="2">
    <source>
        <dbReference type="Pfam" id="PF14191"/>
    </source>
</evidence>
<dbReference type="GO" id="GO:0003899">
    <property type="term" value="F:DNA-directed RNA polymerase activity"/>
    <property type="evidence" value="ECO:0007669"/>
    <property type="project" value="InterPro"/>
</dbReference>
<gene>
    <name evidence="3" type="ORF">AMURIS_00521</name>
</gene>
<dbReference type="Pfam" id="PF14191">
    <property type="entry name" value="YodL"/>
    <property type="match status" value="1"/>
</dbReference>
<accession>A0A2K4ZBH2</accession>
<name>A0A2K4ZBH2_9FIRM</name>
<dbReference type="InterPro" id="IPR002694">
    <property type="entry name" value="Znf_CHC2"/>
</dbReference>
<evidence type="ECO:0000313" key="3">
    <source>
        <dbReference type="EMBL" id="SOY27816.1"/>
    </source>
</evidence>
<organism evidence="3 4">
    <name type="scientific">Acetatifactor muris</name>
    <dbReference type="NCBI Taxonomy" id="879566"/>
    <lineage>
        <taxon>Bacteria</taxon>
        <taxon>Bacillati</taxon>
        <taxon>Bacillota</taxon>
        <taxon>Clostridia</taxon>
        <taxon>Lachnospirales</taxon>
        <taxon>Lachnospiraceae</taxon>
        <taxon>Acetatifactor</taxon>
    </lineage>
</organism>
<dbReference type="GO" id="GO:0006260">
    <property type="term" value="P:DNA replication"/>
    <property type="evidence" value="ECO:0007669"/>
    <property type="project" value="InterPro"/>
</dbReference>
<dbReference type="InterPro" id="IPR025923">
    <property type="entry name" value="YodL-like_dom"/>
</dbReference>
<evidence type="ECO:0000259" key="1">
    <source>
        <dbReference type="Pfam" id="PF01807"/>
    </source>
</evidence>
<dbReference type="InterPro" id="IPR036977">
    <property type="entry name" value="DNA_primase_Znf_CHC2"/>
</dbReference>
<proteinExistence type="predicted"/>
<sequence>MGSFSQDFPFGIMDVVELLHLHIRRRQADSAYTDCPFCGDRRGKMNVNFIKNVWRCNYCGEHGGMLNLYARVNNTTNSEAYREICDALQAGDTSWGYGQAENINPGAGVPSGNLCAGSQKETGISQAERAGPQEIHQTYSLLLEMLSLTSAHRAHLRSEKRGLSDEQIDSLGFKSTPPYFLCRSLTERLMKQGCKVEGVPGFYLHEGGYWTAKFGSRTAGILIPAIGIEGLIRGMQILLDVPFKDKDDPPEKAGTKYIWLSSSTKNMGVTSGSPVHFIGNPFARTIYVTEGILKADIAHILLNRSFVAVAGANNVAQLGPLFGLLAQNGTELIIEAHDMDKYSNEMIAKGSSKIYLLARQQGMECRRLTWNPNYKGIDDWQLALRKEKQQKEGGDQNLQKGRAVFCQKGKGLSDELLNFPHRRWRFRIYQLSFDADRETIPFAFKGIQDLHRAGYEQPPASDYRLVCDSELACPEQWQDTEILEQISAHYKKQVPEGYKGRPIASSDVVELDDGTGRRYFYIDGSTFEPVRFSPFLAKK</sequence>
<dbReference type="Pfam" id="PF01807">
    <property type="entry name" value="Zn_ribbon_DnaG"/>
    <property type="match status" value="1"/>
</dbReference>
<dbReference type="AlphaFoldDB" id="A0A2K4ZBH2"/>
<feature type="domain" description="Zinc finger CHC2-type" evidence="1">
    <location>
        <begin position="13"/>
        <end position="89"/>
    </location>
</feature>
<dbReference type="Gene3D" id="3.90.580.10">
    <property type="entry name" value="Zinc finger, CHC2-type domain"/>
    <property type="match status" value="1"/>
</dbReference>
<feature type="domain" description="YodL-like" evidence="2">
    <location>
        <begin position="426"/>
        <end position="532"/>
    </location>
</feature>
<dbReference type="RefSeq" id="WP_103237921.1">
    <property type="nucleotide sequence ID" value="NZ_JANJZD010000002.1"/>
</dbReference>
<keyword evidence="4" id="KW-1185">Reference proteome</keyword>
<protein>
    <submittedName>
        <fullName evidence="3">CHC2 zinc finger protein</fullName>
    </submittedName>
</protein>
<dbReference type="OrthoDB" id="2665710at2"/>